<evidence type="ECO:0000313" key="1">
    <source>
        <dbReference type="EMBL" id="AEG73071.1"/>
    </source>
</evidence>
<dbReference type="KEGG" id="mhf:MHF_0807"/>
<protein>
    <submittedName>
        <fullName evidence="1">Uncharacterized protein</fullName>
    </submittedName>
</protein>
<reference evidence="1 2" key="1">
    <citation type="journal article" date="2011" name="J. Bacteriol.">
        <title>Complete genome sequences of two hemotropic Mycoplasmas, Mycoplasma haemofelis strain Ohio2 and Mycoplasma suis strain Illinois.</title>
        <authorList>
            <person name="Messick J.B."/>
            <person name="Santos A.P."/>
            <person name="Guimaraes A.M."/>
        </authorList>
    </citation>
    <scope>NUCLEOTIDE SEQUENCE [LARGE SCALE GENOMIC DNA]</scope>
    <source>
        <strain evidence="1 2">Ohio2</strain>
    </source>
</reference>
<organism evidence="1 2">
    <name type="scientific">Mycoplasma haemofelis (strain Ohio2)</name>
    <dbReference type="NCBI Taxonomy" id="859194"/>
    <lineage>
        <taxon>Bacteria</taxon>
        <taxon>Bacillati</taxon>
        <taxon>Mycoplasmatota</taxon>
        <taxon>Mollicutes</taxon>
        <taxon>Mycoplasmataceae</taxon>
        <taxon>Mycoplasma</taxon>
    </lineage>
</organism>
<reference key="2">
    <citation type="submission" date="2011-05" db="EMBL/GenBank/DDBJ databases">
        <title>The Genome of Mycoplasma haemofelis Strain Ohio2, a pathogenic hemoplasma of the cat.</title>
        <authorList>
            <person name="Santos A.P."/>
            <person name="Guimaraes A.M.S."/>
            <person name="SanMiguel P.J."/>
            <person name="Martin S.W."/>
            <person name="Messick J.B."/>
        </authorList>
    </citation>
    <scope>NUCLEOTIDE SEQUENCE</scope>
    <source>
        <strain>Ohio2</strain>
    </source>
</reference>
<gene>
    <name evidence="1" type="ordered locus">MHF_0807</name>
</gene>
<dbReference type="AlphaFoldDB" id="F6FIM3"/>
<name>F6FIM3_MYCHI</name>
<dbReference type="EMBL" id="CP002808">
    <property type="protein sequence ID" value="AEG73071.1"/>
    <property type="molecule type" value="Genomic_DNA"/>
</dbReference>
<proteinExistence type="predicted"/>
<evidence type="ECO:0000313" key="2">
    <source>
        <dbReference type="Proteomes" id="UP000007952"/>
    </source>
</evidence>
<dbReference type="Proteomes" id="UP000007952">
    <property type="component" value="Chromosome"/>
</dbReference>
<dbReference type="STRING" id="859194.MHF_0807"/>
<sequence>MAIGKLPALGAASLGTASAVGGGYWALTRDSKVEVKTENLRSKYKLAILVTDDDWNKKFEKLKGESTAPTYAPLKEAHTKKSEESKAKALHKKACEDVYELPKTTTDNLSEFAKYCFFNNLDKAGDGKTLISENNGFQDKWDTFKAKQESEISPELVDALKNKGSAKTDTNWQGKMVTGCKALSEKIYEGDNEDFKAFCIKP</sequence>
<dbReference type="BioCyc" id="MHAE859194:G1GR7-805-MONOMER"/>
<dbReference type="HOGENOM" id="CLU_096783_0_0_14"/>
<accession>F6FIM3</accession>